<dbReference type="GO" id="GO:0070573">
    <property type="term" value="F:metallodipeptidase activity"/>
    <property type="evidence" value="ECO:0007669"/>
    <property type="project" value="InterPro"/>
</dbReference>
<gene>
    <name evidence="1" type="ORF">NCTC13307_04513</name>
</gene>
<protein>
    <submittedName>
        <fullName evidence="1">Dipeptidase</fullName>
    </submittedName>
</protein>
<name>A0A381KNN8_CLODI</name>
<evidence type="ECO:0000313" key="1">
    <source>
        <dbReference type="EMBL" id="SUY83390.1"/>
    </source>
</evidence>
<sequence>MVHKMNELGMLVDVSHISDGGFYEIAKISSKPIIATHSNSRAMMNHSRNFN</sequence>
<accession>A0A381KNN8</accession>
<dbReference type="GO" id="GO:0006508">
    <property type="term" value="P:proteolysis"/>
    <property type="evidence" value="ECO:0007669"/>
    <property type="project" value="InterPro"/>
</dbReference>
<dbReference type="AlphaFoldDB" id="A0A381KNN8"/>
<dbReference type="EMBL" id="UFWD01000002">
    <property type="protein sequence ID" value="SUY83390.1"/>
    <property type="molecule type" value="Genomic_DNA"/>
</dbReference>
<dbReference type="PANTHER" id="PTHR10443:SF12">
    <property type="entry name" value="DIPEPTIDASE"/>
    <property type="match status" value="1"/>
</dbReference>
<dbReference type="Pfam" id="PF01244">
    <property type="entry name" value="Peptidase_M19"/>
    <property type="match status" value="1"/>
</dbReference>
<dbReference type="InterPro" id="IPR032466">
    <property type="entry name" value="Metal_Hydrolase"/>
</dbReference>
<proteinExistence type="predicted"/>
<dbReference type="Gene3D" id="3.20.20.140">
    <property type="entry name" value="Metal-dependent hydrolases"/>
    <property type="match status" value="1"/>
</dbReference>
<reference evidence="1" key="1">
    <citation type="submission" date="2018-06" db="EMBL/GenBank/DDBJ databases">
        <authorList>
            <consortium name="Pathogen Informatics"/>
            <person name="Doyle S."/>
        </authorList>
    </citation>
    <scope>NUCLEOTIDE SEQUENCE</scope>
    <source>
        <strain evidence="1">NCTC13307</strain>
    </source>
</reference>
<dbReference type="PANTHER" id="PTHR10443">
    <property type="entry name" value="MICROSOMAL DIPEPTIDASE"/>
    <property type="match status" value="1"/>
</dbReference>
<dbReference type="PROSITE" id="PS51365">
    <property type="entry name" value="RENAL_DIPEPTIDASE_2"/>
    <property type="match status" value="1"/>
</dbReference>
<organism evidence="1">
    <name type="scientific">Clostridioides difficile</name>
    <name type="common">Peptoclostridium difficile</name>
    <dbReference type="NCBI Taxonomy" id="1496"/>
    <lineage>
        <taxon>Bacteria</taxon>
        <taxon>Bacillati</taxon>
        <taxon>Bacillota</taxon>
        <taxon>Clostridia</taxon>
        <taxon>Peptostreptococcales</taxon>
        <taxon>Peptostreptococcaceae</taxon>
        <taxon>Clostridioides</taxon>
    </lineage>
</organism>
<dbReference type="SUPFAM" id="SSF51556">
    <property type="entry name" value="Metallo-dependent hydrolases"/>
    <property type="match status" value="1"/>
</dbReference>
<dbReference type="InterPro" id="IPR008257">
    <property type="entry name" value="Pept_M19"/>
</dbReference>